<evidence type="ECO:0000256" key="2">
    <source>
        <dbReference type="ARBA" id="ARBA00023125"/>
    </source>
</evidence>
<dbReference type="SMART" id="SM00342">
    <property type="entry name" value="HTH_ARAC"/>
    <property type="match status" value="1"/>
</dbReference>
<dbReference type="Gene3D" id="1.10.10.60">
    <property type="entry name" value="Homeodomain-like"/>
    <property type="match status" value="1"/>
</dbReference>
<dbReference type="PROSITE" id="PS01124">
    <property type="entry name" value="HTH_ARAC_FAMILY_2"/>
    <property type="match status" value="1"/>
</dbReference>
<feature type="domain" description="HTH araC/xylS-type" evidence="4">
    <location>
        <begin position="199"/>
        <end position="303"/>
    </location>
</feature>
<dbReference type="InterPro" id="IPR018060">
    <property type="entry name" value="HTH_AraC"/>
</dbReference>
<dbReference type="Proteomes" id="UP000285777">
    <property type="component" value="Unassembled WGS sequence"/>
</dbReference>
<dbReference type="GO" id="GO:0043565">
    <property type="term" value="F:sequence-specific DNA binding"/>
    <property type="evidence" value="ECO:0007669"/>
    <property type="project" value="InterPro"/>
</dbReference>
<dbReference type="AlphaFoldDB" id="A0A415BHD8"/>
<gene>
    <name evidence="5" type="ORF">DW150_20590</name>
</gene>
<evidence type="ECO:0000259" key="4">
    <source>
        <dbReference type="PROSITE" id="PS01124"/>
    </source>
</evidence>
<evidence type="ECO:0000256" key="3">
    <source>
        <dbReference type="ARBA" id="ARBA00023163"/>
    </source>
</evidence>
<keyword evidence="1" id="KW-0805">Transcription regulation</keyword>
<dbReference type="SUPFAM" id="SSF46689">
    <property type="entry name" value="Homeodomain-like"/>
    <property type="match status" value="1"/>
</dbReference>
<dbReference type="InterPro" id="IPR009057">
    <property type="entry name" value="Homeodomain-like_sf"/>
</dbReference>
<organism evidence="5 6">
    <name type="scientific">Phocaeicola vulgatus</name>
    <name type="common">Bacteroides vulgatus</name>
    <dbReference type="NCBI Taxonomy" id="821"/>
    <lineage>
        <taxon>Bacteria</taxon>
        <taxon>Pseudomonadati</taxon>
        <taxon>Bacteroidota</taxon>
        <taxon>Bacteroidia</taxon>
        <taxon>Bacteroidales</taxon>
        <taxon>Bacteroidaceae</taxon>
        <taxon>Phocaeicola</taxon>
    </lineage>
</organism>
<protein>
    <submittedName>
        <fullName evidence="5">AraC family transcriptional regulator</fullName>
    </submittedName>
</protein>
<keyword evidence="2" id="KW-0238">DNA-binding</keyword>
<dbReference type="Pfam" id="PF12833">
    <property type="entry name" value="HTH_18"/>
    <property type="match status" value="1"/>
</dbReference>
<dbReference type="PANTHER" id="PTHR43280">
    <property type="entry name" value="ARAC-FAMILY TRANSCRIPTIONAL REGULATOR"/>
    <property type="match status" value="1"/>
</dbReference>
<accession>A0A415BHD8</accession>
<comment type="caution">
    <text evidence="5">The sequence shown here is derived from an EMBL/GenBank/DDBJ whole genome shotgun (WGS) entry which is preliminary data.</text>
</comment>
<sequence>MVNFASVMKQSYDIKVQTVHDYNEFVGVENTHPYVSVIHYDELSPIRHSRVLWAVYGLFLLDDTSEQLGYGSGKYDYHAGSIVCVSPSQIGGTADDGSTFQRRGWALLFSPELFHGTAYEKELIRLEFFRYHVNKALAVTMQERQDCETLLRMLQSELTGAKRKDLITKSIELILAYCSSFFDRQHSITNETKRSHIVSRLEHLLDDYYMAGEQHTNGLPTVRFCADCLCIAPNYLGDLIRQETGDSANHFISRYIVRHAKDLLMSGKSVTETAYALGFDFPSHLSRLFNRIEGITPSTYVRQVPKIESKI</sequence>
<dbReference type="GO" id="GO:0003700">
    <property type="term" value="F:DNA-binding transcription factor activity"/>
    <property type="evidence" value="ECO:0007669"/>
    <property type="project" value="InterPro"/>
</dbReference>
<proteinExistence type="predicted"/>
<reference evidence="5 6" key="1">
    <citation type="submission" date="2018-08" db="EMBL/GenBank/DDBJ databases">
        <title>A genome reference for cultivated species of the human gut microbiota.</title>
        <authorList>
            <person name="Zou Y."/>
            <person name="Xue W."/>
            <person name="Luo G."/>
        </authorList>
    </citation>
    <scope>NUCLEOTIDE SEQUENCE [LARGE SCALE GENOMIC DNA]</scope>
    <source>
        <strain evidence="5 6">AM13-21</strain>
    </source>
</reference>
<keyword evidence="3" id="KW-0804">Transcription</keyword>
<evidence type="ECO:0000313" key="5">
    <source>
        <dbReference type="EMBL" id="RHI84041.1"/>
    </source>
</evidence>
<evidence type="ECO:0000256" key="1">
    <source>
        <dbReference type="ARBA" id="ARBA00023015"/>
    </source>
</evidence>
<dbReference type="PANTHER" id="PTHR43280:SF32">
    <property type="entry name" value="TRANSCRIPTIONAL REGULATORY PROTEIN"/>
    <property type="match status" value="1"/>
</dbReference>
<dbReference type="EMBL" id="QRLF01000048">
    <property type="protein sequence ID" value="RHI84041.1"/>
    <property type="molecule type" value="Genomic_DNA"/>
</dbReference>
<evidence type="ECO:0000313" key="6">
    <source>
        <dbReference type="Proteomes" id="UP000285777"/>
    </source>
</evidence>
<name>A0A415BHD8_PHOVU</name>